<reference evidence="2" key="2">
    <citation type="submission" date="2015-01" db="EMBL/GenBank/DDBJ databases">
        <title>Evolutionary Origins and Diversification of the Mycorrhizal Mutualists.</title>
        <authorList>
            <consortium name="DOE Joint Genome Institute"/>
            <consortium name="Mycorrhizal Genomics Consortium"/>
            <person name="Kohler A."/>
            <person name="Kuo A."/>
            <person name="Nagy L.G."/>
            <person name="Floudas D."/>
            <person name="Copeland A."/>
            <person name="Barry K.W."/>
            <person name="Cichocki N."/>
            <person name="Veneault-Fourrey C."/>
            <person name="LaButti K."/>
            <person name="Lindquist E.A."/>
            <person name="Lipzen A."/>
            <person name="Lundell T."/>
            <person name="Morin E."/>
            <person name="Murat C."/>
            <person name="Riley R."/>
            <person name="Ohm R."/>
            <person name="Sun H."/>
            <person name="Tunlid A."/>
            <person name="Henrissat B."/>
            <person name="Grigoriev I.V."/>
            <person name="Hibbett D.S."/>
            <person name="Martin F."/>
        </authorList>
    </citation>
    <scope>NUCLEOTIDE SEQUENCE [LARGE SCALE GENOMIC DNA]</scope>
    <source>
        <strain evidence="2">UH-Slu-Lm8-n1</strain>
    </source>
</reference>
<dbReference type="OrthoDB" id="10501705at2759"/>
<organism evidence="1 2">
    <name type="scientific">Suillus luteus UH-Slu-Lm8-n1</name>
    <dbReference type="NCBI Taxonomy" id="930992"/>
    <lineage>
        <taxon>Eukaryota</taxon>
        <taxon>Fungi</taxon>
        <taxon>Dikarya</taxon>
        <taxon>Basidiomycota</taxon>
        <taxon>Agaricomycotina</taxon>
        <taxon>Agaricomycetes</taxon>
        <taxon>Agaricomycetidae</taxon>
        <taxon>Boletales</taxon>
        <taxon>Suillineae</taxon>
        <taxon>Suillaceae</taxon>
        <taxon>Suillus</taxon>
    </lineage>
</organism>
<evidence type="ECO:0000313" key="1">
    <source>
        <dbReference type="EMBL" id="KIK44869.1"/>
    </source>
</evidence>
<dbReference type="HOGENOM" id="CLU_1866449_0_0_1"/>
<name>A0A0D0B4M3_9AGAM</name>
<accession>A0A0D0B4M3</accession>
<keyword evidence="2" id="KW-1185">Reference proteome</keyword>
<evidence type="ECO:0000313" key="2">
    <source>
        <dbReference type="Proteomes" id="UP000054485"/>
    </source>
</evidence>
<sequence length="137" mass="15800">MGHLYFRSPRDWNDFRQDLPEGRCRRDDERDIQVRFYACFHHTFADTFFLTLRLPRAHCVYKARIIVDFTLCACVVCHFPSAMCGPCLQRLQSSYSRNGWIIIYPPIVLDARGVHPGIVSRGAVPVDAQPLLPHIAI</sequence>
<gene>
    <name evidence="1" type="ORF">CY34DRAFT_589218</name>
</gene>
<dbReference type="Proteomes" id="UP000054485">
    <property type="component" value="Unassembled WGS sequence"/>
</dbReference>
<protein>
    <submittedName>
        <fullName evidence="1">Uncharacterized protein</fullName>
    </submittedName>
</protein>
<dbReference type="AlphaFoldDB" id="A0A0D0B4M3"/>
<proteinExistence type="predicted"/>
<dbReference type="EMBL" id="KN835182">
    <property type="protein sequence ID" value="KIK44869.1"/>
    <property type="molecule type" value="Genomic_DNA"/>
</dbReference>
<dbReference type="InParanoid" id="A0A0D0B4M3"/>
<reference evidence="1 2" key="1">
    <citation type="submission" date="2014-04" db="EMBL/GenBank/DDBJ databases">
        <authorList>
            <consortium name="DOE Joint Genome Institute"/>
            <person name="Kuo A."/>
            <person name="Ruytinx J."/>
            <person name="Rineau F."/>
            <person name="Colpaert J."/>
            <person name="Kohler A."/>
            <person name="Nagy L.G."/>
            <person name="Floudas D."/>
            <person name="Copeland A."/>
            <person name="Barry K.W."/>
            <person name="Cichocki N."/>
            <person name="Veneault-Fourrey C."/>
            <person name="LaButti K."/>
            <person name="Lindquist E.A."/>
            <person name="Lipzen A."/>
            <person name="Lundell T."/>
            <person name="Morin E."/>
            <person name="Murat C."/>
            <person name="Sun H."/>
            <person name="Tunlid A."/>
            <person name="Henrissat B."/>
            <person name="Grigoriev I.V."/>
            <person name="Hibbett D.S."/>
            <person name="Martin F."/>
            <person name="Nordberg H.P."/>
            <person name="Cantor M.N."/>
            <person name="Hua S.X."/>
        </authorList>
    </citation>
    <scope>NUCLEOTIDE SEQUENCE [LARGE SCALE GENOMIC DNA]</scope>
    <source>
        <strain evidence="1 2">UH-Slu-Lm8-n1</strain>
    </source>
</reference>